<name>A0A0K2VJD8_LEPSM</name>
<protein>
    <submittedName>
        <fullName evidence="1">Uncharacterized protein</fullName>
    </submittedName>
</protein>
<reference evidence="1" key="1">
    <citation type="submission" date="2014-05" db="EMBL/GenBank/DDBJ databases">
        <authorList>
            <person name="Chronopoulou M."/>
        </authorList>
    </citation>
    <scope>NUCLEOTIDE SEQUENCE</scope>
    <source>
        <tissue evidence="1">Whole organism</tissue>
    </source>
</reference>
<proteinExistence type="predicted"/>
<dbReference type="EMBL" id="HACA01033069">
    <property type="protein sequence ID" value="CDW50430.1"/>
    <property type="molecule type" value="Transcribed_RNA"/>
</dbReference>
<feature type="non-terminal residue" evidence="1">
    <location>
        <position position="1"/>
    </location>
</feature>
<evidence type="ECO:0000313" key="1">
    <source>
        <dbReference type="EMBL" id="CDW50430.1"/>
    </source>
</evidence>
<accession>A0A0K2VJD8</accession>
<organism evidence="1">
    <name type="scientific">Lepeophtheirus salmonis</name>
    <name type="common">Salmon louse</name>
    <name type="synonym">Caligus salmonis</name>
    <dbReference type="NCBI Taxonomy" id="72036"/>
    <lineage>
        <taxon>Eukaryota</taxon>
        <taxon>Metazoa</taxon>
        <taxon>Ecdysozoa</taxon>
        <taxon>Arthropoda</taxon>
        <taxon>Crustacea</taxon>
        <taxon>Multicrustacea</taxon>
        <taxon>Hexanauplia</taxon>
        <taxon>Copepoda</taxon>
        <taxon>Siphonostomatoida</taxon>
        <taxon>Caligidae</taxon>
        <taxon>Lepeophtheirus</taxon>
    </lineage>
</organism>
<sequence>IGYDTLIPIKSTENGLRLYNPCFTFNNESPSSSFLFSKYSDSGLSTNLVTS</sequence>
<dbReference type="AlphaFoldDB" id="A0A0K2VJD8"/>